<evidence type="ECO:0000256" key="5">
    <source>
        <dbReference type="ARBA" id="ARBA00022764"/>
    </source>
</evidence>
<feature type="chain" id="PRO_5045328779" evidence="9">
    <location>
        <begin position="20"/>
        <end position="350"/>
    </location>
</feature>
<name>A0ABT5XYX9_9FLAO</name>
<evidence type="ECO:0000256" key="3">
    <source>
        <dbReference type="ARBA" id="ARBA00022723"/>
    </source>
</evidence>
<dbReference type="Proteomes" id="UP001221366">
    <property type="component" value="Unassembled WGS sequence"/>
</dbReference>
<dbReference type="PROSITE" id="PS51257">
    <property type="entry name" value="PROKAR_LIPOPROTEIN"/>
    <property type="match status" value="1"/>
</dbReference>
<protein>
    <submittedName>
        <fullName evidence="11">Cytochrome c peroxidase</fullName>
    </submittedName>
</protein>
<dbReference type="PANTHER" id="PTHR30600">
    <property type="entry name" value="CYTOCHROME C PEROXIDASE-RELATED"/>
    <property type="match status" value="1"/>
</dbReference>
<keyword evidence="5" id="KW-0574">Periplasm</keyword>
<evidence type="ECO:0000313" key="12">
    <source>
        <dbReference type="Proteomes" id="UP001221366"/>
    </source>
</evidence>
<feature type="signal peptide" evidence="9">
    <location>
        <begin position="1"/>
        <end position="19"/>
    </location>
</feature>
<accession>A0ABT5XYX9</accession>
<dbReference type="InterPro" id="IPR026259">
    <property type="entry name" value="MauG/Cytc_peroxidase"/>
</dbReference>
<evidence type="ECO:0000256" key="9">
    <source>
        <dbReference type="SAM" id="SignalP"/>
    </source>
</evidence>
<evidence type="ECO:0000256" key="8">
    <source>
        <dbReference type="PROSITE-ProRule" id="PRU00433"/>
    </source>
</evidence>
<evidence type="ECO:0000256" key="1">
    <source>
        <dbReference type="ARBA" id="ARBA00004418"/>
    </source>
</evidence>
<dbReference type="SUPFAM" id="SSF46626">
    <property type="entry name" value="Cytochrome c"/>
    <property type="match status" value="2"/>
</dbReference>
<keyword evidence="12" id="KW-1185">Reference proteome</keyword>
<organism evidence="11 12">
    <name type="scientific">Flagellimonas yonaguniensis</name>
    <dbReference type="NCBI Taxonomy" id="3031325"/>
    <lineage>
        <taxon>Bacteria</taxon>
        <taxon>Pseudomonadati</taxon>
        <taxon>Bacteroidota</taxon>
        <taxon>Flavobacteriia</taxon>
        <taxon>Flavobacteriales</taxon>
        <taxon>Flavobacteriaceae</taxon>
        <taxon>Flagellimonas</taxon>
    </lineage>
</organism>
<keyword evidence="2 8" id="KW-0349">Heme</keyword>
<dbReference type="GO" id="GO:0004601">
    <property type="term" value="F:peroxidase activity"/>
    <property type="evidence" value="ECO:0007669"/>
    <property type="project" value="UniProtKB-KW"/>
</dbReference>
<dbReference type="InterPro" id="IPR051395">
    <property type="entry name" value="Cytochrome_c_Peroxidase/MauG"/>
</dbReference>
<dbReference type="PANTHER" id="PTHR30600:SF10">
    <property type="entry name" value="BLL6722 PROTEIN"/>
    <property type="match status" value="1"/>
</dbReference>
<evidence type="ECO:0000256" key="6">
    <source>
        <dbReference type="ARBA" id="ARBA00023002"/>
    </source>
</evidence>
<evidence type="ECO:0000313" key="11">
    <source>
        <dbReference type="EMBL" id="MDF0716404.1"/>
    </source>
</evidence>
<keyword evidence="6" id="KW-0560">Oxidoreductase</keyword>
<comment type="subcellular location">
    <subcellularLocation>
        <location evidence="1">Periplasm</location>
    </subcellularLocation>
</comment>
<dbReference type="Pfam" id="PF03150">
    <property type="entry name" value="CCP_MauG"/>
    <property type="match status" value="1"/>
</dbReference>
<keyword evidence="3 8" id="KW-0479">Metal-binding</keyword>
<keyword evidence="4 9" id="KW-0732">Signal</keyword>
<evidence type="ECO:0000256" key="4">
    <source>
        <dbReference type="ARBA" id="ARBA00022729"/>
    </source>
</evidence>
<dbReference type="PIRSF" id="PIRSF000294">
    <property type="entry name" value="Cytochrome-c_peroxidase"/>
    <property type="match status" value="1"/>
</dbReference>
<dbReference type="PROSITE" id="PS51007">
    <property type="entry name" value="CYTC"/>
    <property type="match status" value="1"/>
</dbReference>
<evidence type="ECO:0000256" key="2">
    <source>
        <dbReference type="ARBA" id="ARBA00022617"/>
    </source>
</evidence>
<comment type="caution">
    <text evidence="11">The sequence shown here is derived from an EMBL/GenBank/DDBJ whole genome shotgun (WGS) entry which is preliminary data.</text>
</comment>
<evidence type="ECO:0000259" key="10">
    <source>
        <dbReference type="PROSITE" id="PS51007"/>
    </source>
</evidence>
<sequence>MRMKYLAWAMLLITLVACNEEDGGYIDIEDNERLTVAIPSNFPPMVYQIEENPPTRYGFELGKKLFYDGKLSANGFISCGFCHEQRFSFTHHGHQFSHGIDDKEGTRNTPSIANMAFFSEFAWDGATSHLDLFPIIPITNEVEMGETMTGVLEKLRADSDYQKAFKAAFEDGGVNHENFLKAIAQFMVMMVSYNSKYDKYVRNEDGVALTEEELHGLHIFQQKCASCHTTDLFSDGSFRNNGLPPNPGINDIGRAEVSGSVNDNHKFKVPSLRNVTLTAPYMHDGRFGSLESVLNFYQNGVQDSPTLDPLLKTEEGFGISMNDAEKMALIAFLGTLTDEEFINDERFAEY</sequence>
<evidence type="ECO:0000256" key="7">
    <source>
        <dbReference type="ARBA" id="ARBA00023004"/>
    </source>
</evidence>
<dbReference type="InterPro" id="IPR036909">
    <property type="entry name" value="Cyt_c-like_dom_sf"/>
</dbReference>
<dbReference type="EMBL" id="JARFVB010000004">
    <property type="protein sequence ID" value="MDF0716404.1"/>
    <property type="molecule type" value="Genomic_DNA"/>
</dbReference>
<dbReference type="Gene3D" id="1.10.760.10">
    <property type="entry name" value="Cytochrome c-like domain"/>
    <property type="match status" value="2"/>
</dbReference>
<keyword evidence="7 8" id="KW-0408">Iron</keyword>
<gene>
    <name evidence="11" type="ORF">PY092_09610</name>
</gene>
<feature type="domain" description="Cytochrome c" evidence="10">
    <location>
        <begin position="211"/>
        <end position="337"/>
    </location>
</feature>
<reference evidence="11 12" key="1">
    <citation type="submission" date="2023-03" db="EMBL/GenBank/DDBJ databases">
        <title>Muricauda XX sp. nov. and Muricauda XXX sp. nov., two novel species isolated from Okinawa Trough.</title>
        <authorList>
            <person name="Cao W."/>
            <person name="Deng X."/>
        </authorList>
    </citation>
    <scope>NUCLEOTIDE SEQUENCE [LARGE SCALE GENOMIC DNA]</scope>
    <source>
        <strain evidence="11 12">334s03</strain>
    </source>
</reference>
<dbReference type="InterPro" id="IPR004852">
    <property type="entry name" value="Di-haem_cyt_c_peroxidsae"/>
</dbReference>
<proteinExistence type="predicted"/>
<dbReference type="InterPro" id="IPR009056">
    <property type="entry name" value="Cyt_c-like_dom"/>
</dbReference>
<keyword evidence="11" id="KW-0575">Peroxidase</keyword>